<feature type="non-terminal residue" evidence="3">
    <location>
        <position position="1"/>
    </location>
</feature>
<name>I1CX53_9PSEU</name>
<feature type="compositionally biased region" description="Pro residues" evidence="1">
    <location>
        <begin position="1"/>
        <end position="11"/>
    </location>
</feature>
<evidence type="ECO:0000313" key="4">
    <source>
        <dbReference type="Proteomes" id="UP000005087"/>
    </source>
</evidence>
<protein>
    <submittedName>
        <fullName evidence="3">Uncharacterized protein</fullName>
    </submittedName>
</protein>
<feature type="compositionally biased region" description="Basic and acidic residues" evidence="1">
    <location>
        <begin position="24"/>
        <end position="38"/>
    </location>
</feature>
<dbReference type="AlphaFoldDB" id="I1CX53"/>
<keyword evidence="2" id="KW-0812">Transmembrane</keyword>
<sequence length="256" mass="27038">PPRTAPAPPPEPHTEQLPAVAESDQEKTALSEPVRADEPPAGLVGWSGRRGSADAADDNSVEETQVHAATSLAGDLDPDDDEGPATGYYVPDFDDDEDDLEVATRVGALDDDPLGEGGYGTAYAAPDGDDPYGDPYAEDDYDDGDEDDRARDDKETRRKDDEEEPVEDGSPAKQWLVLAGQLALGVAGGAGVWLGFNWLWGKLPAAALVAALLVTVGLVWVVRKVRRAEDTQTTVLALLVGLVVTVSPAALLLVSR</sequence>
<gene>
    <name evidence="3" type="ORF">SacglDRAFT_00322</name>
</gene>
<feature type="compositionally biased region" description="Basic and acidic residues" evidence="1">
    <location>
        <begin position="148"/>
        <end position="160"/>
    </location>
</feature>
<dbReference type="EMBL" id="CM001484">
    <property type="protein sequence ID" value="EIE97277.1"/>
    <property type="molecule type" value="Genomic_DNA"/>
</dbReference>
<feature type="compositionally biased region" description="Acidic residues" evidence="1">
    <location>
        <begin position="92"/>
        <end position="101"/>
    </location>
</feature>
<reference evidence="3 4" key="1">
    <citation type="submission" date="2011-09" db="EMBL/GenBank/DDBJ databases">
        <authorList>
            <consortium name="US DOE Joint Genome Institute (JGI-PGF)"/>
            <person name="Lucas S."/>
            <person name="Han J."/>
            <person name="Lapidus A."/>
            <person name="Cheng J.-F."/>
            <person name="Goodwin L."/>
            <person name="Pitluck S."/>
            <person name="Peters L."/>
            <person name="Land M.L."/>
            <person name="Hauser L."/>
            <person name="Brambilla E."/>
            <person name="Klenk H.-P."/>
            <person name="Woyke T.J."/>
        </authorList>
    </citation>
    <scope>NUCLEOTIDE SEQUENCE [LARGE SCALE GENOMIC DNA]</scope>
    <source>
        <strain evidence="3 4">K62</strain>
    </source>
</reference>
<feature type="compositionally biased region" description="Acidic residues" evidence="1">
    <location>
        <begin position="127"/>
        <end position="147"/>
    </location>
</feature>
<dbReference type="eggNOG" id="ENOG50348T2">
    <property type="taxonomic scope" value="Bacteria"/>
</dbReference>
<feature type="transmembrane region" description="Helical" evidence="2">
    <location>
        <begin position="202"/>
        <end position="222"/>
    </location>
</feature>
<dbReference type="Proteomes" id="UP000005087">
    <property type="component" value="Chromosome"/>
</dbReference>
<feature type="region of interest" description="Disordered" evidence="1">
    <location>
        <begin position="1"/>
        <end position="172"/>
    </location>
</feature>
<evidence type="ECO:0000256" key="1">
    <source>
        <dbReference type="SAM" id="MobiDB-lite"/>
    </source>
</evidence>
<keyword evidence="2" id="KW-1133">Transmembrane helix</keyword>
<evidence type="ECO:0000313" key="3">
    <source>
        <dbReference type="EMBL" id="EIE97277.1"/>
    </source>
</evidence>
<evidence type="ECO:0000256" key="2">
    <source>
        <dbReference type="SAM" id="Phobius"/>
    </source>
</evidence>
<keyword evidence="4" id="KW-1185">Reference proteome</keyword>
<dbReference type="HOGENOM" id="CLU_939820_0_0_11"/>
<accession>I1CX53</accession>
<feature type="transmembrane region" description="Helical" evidence="2">
    <location>
        <begin position="175"/>
        <end position="196"/>
    </location>
</feature>
<proteinExistence type="predicted"/>
<organism evidence="3 4">
    <name type="scientific">Saccharomonospora glauca K62</name>
    <dbReference type="NCBI Taxonomy" id="928724"/>
    <lineage>
        <taxon>Bacteria</taxon>
        <taxon>Bacillati</taxon>
        <taxon>Actinomycetota</taxon>
        <taxon>Actinomycetes</taxon>
        <taxon>Pseudonocardiales</taxon>
        <taxon>Pseudonocardiaceae</taxon>
        <taxon>Saccharomonospora</taxon>
    </lineage>
</organism>
<keyword evidence="2" id="KW-0472">Membrane</keyword>
<reference evidence="4" key="2">
    <citation type="submission" date="2012-01" db="EMBL/GenBank/DDBJ databases">
        <title>Noncontiguous Finished sequence of chromosome of Saccharomonospora glauca K62.</title>
        <authorList>
            <consortium name="US DOE Joint Genome Institute"/>
            <person name="Lucas S."/>
            <person name="Han J."/>
            <person name="Lapidus A."/>
            <person name="Cheng J.-F."/>
            <person name="Goodwin L."/>
            <person name="Pitluck S."/>
            <person name="Peters L."/>
            <person name="Mikhailova N."/>
            <person name="Held B."/>
            <person name="Detter J.C."/>
            <person name="Han C."/>
            <person name="Tapia R."/>
            <person name="Land M."/>
            <person name="Hauser L."/>
            <person name="Kyrpides N."/>
            <person name="Ivanova N."/>
            <person name="Pagani I."/>
            <person name="Brambilla E.-M."/>
            <person name="Klenk H.-P."/>
            <person name="Woyke T."/>
        </authorList>
    </citation>
    <scope>NUCLEOTIDE SEQUENCE [LARGE SCALE GENOMIC DNA]</scope>
    <source>
        <strain evidence="4">K62</strain>
    </source>
</reference>
<dbReference type="STRING" id="928724.SacglDRAFT_00322"/>
<feature type="transmembrane region" description="Helical" evidence="2">
    <location>
        <begin position="234"/>
        <end position="254"/>
    </location>
</feature>